<evidence type="ECO:0000259" key="2">
    <source>
        <dbReference type="Pfam" id="PF00857"/>
    </source>
</evidence>
<dbReference type="Proteomes" id="UP000094769">
    <property type="component" value="Unassembled WGS sequence"/>
</dbReference>
<dbReference type="OrthoDB" id="5360912at2"/>
<reference evidence="3 4" key="1">
    <citation type="submission" date="2016-06" db="EMBL/GenBank/DDBJ databases">
        <title>Genome sequence of endosymbiont of Candidatus Endolucinida thiodiazotropha.</title>
        <authorList>
            <person name="Poehlein A."/>
            <person name="Koenig S."/>
            <person name="Heiden S.E."/>
            <person name="Thuermer A."/>
            <person name="Voget S."/>
            <person name="Daniel R."/>
            <person name="Markert S."/>
            <person name="Gros O."/>
            <person name="Schweder T."/>
        </authorList>
    </citation>
    <scope>NUCLEOTIDE SEQUENCE [LARGE SCALE GENOMIC DNA]</scope>
    <source>
        <strain evidence="3 4">COS</strain>
    </source>
</reference>
<evidence type="ECO:0000256" key="1">
    <source>
        <dbReference type="ARBA" id="ARBA00022801"/>
    </source>
</evidence>
<dbReference type="AlphaFoldDB" id="A0A7Z0VPP8"/>
<organism evidence="3 4">
    <name type="scientific">Candidatus Thiodiazotropha endolucinida</name>
    <dbReference type="NCBI Taxonomy" id="1655433"/>
    <lineage>
        <taxon>Bacteria</taxon>
        <taxon>Pseudomonadati</taxon>
        <taxon>Pseudomonadota</taxon>
        <taxon>Gammaproteobacteria</taxon>
        <taxon>Chromatiales</taxon>
        <taxon>Sedimenticolaceae</taxon>
        <taxon>Candidatus Thiodiazotropha</taxon>
    </lineage>
</organism>
<dbReference type="InterPro" id="IPR000868">
    <property type="entry name" value="Isochorismatase-like_dom"/>
</dbReference>
<name>A0A7Z0VPP8_9GAMM</name>
<evidence type="ECO:0000313" key="4">
    <source>
        <dbReference type="Proteomes" id="UP000094769"/>
    </source>
</evidence>
<keyword evidence="1 3" id="KW-0378">Hydrolase</keyword>
<dbReference type="EMBL" id="MARB01000003">
    <property type="protein sequence ID" value="ODJ89180.1"/>
    <property type="molecule type" value="Genomic_DNA"/>
</dbReference>
<accession>A0A7Z0VPP8</accession>
<proteinExistence type="predicted"/>
<dbReference type="PANTHER" id="PTHR43540:SF6">
    <property type="entry name" value="ISOCHORISMATASE-LIKE DOMAIN-CONTAINING PROTEIN"/>
    <property type="match status" value="1"/>
</dbReference>
<evidence type="ECO:0000313" key="3">
    <source>
        <dbReference type="EMBL" id="ODJ89180.1"/>
    </source>
</evidence>
<dbReference type="EC" id="3.5.1.59" evidence="3"/>
<keyword evidence="4" id="KW-1185">Reference proteome</keyword>
<comment type="caution">
    <text evidence="3">The sequence shown here is derived from an EMBL/GenBank/DDBJ whole genome shotgun (WGS) entry which is preliminary data.</text>
</comment>
<dbReference type="InterPro" id="IPR036380">
    <property type="entry name" value="Isochorismatase-like_sf"/>
</dbReference>
<protein>
    <submittedName>
        <fullName evidence="3">N-carbamoylsarcosine amidase</fullName>
        <ecNumber evidence="3">3.5.1.59</ecNumber>
    </submittedName>
</protein>
<feature type="domain" description="Isochorismatase-like" evidence="2">
    <location>
        <begin position="12"/>
        <end position="191"/>
    </location>
</feature>
<dbReference type="CDD" id="cd00431">
    <property type="entry name" value="cysteine_hydrolases"/>
    <property type="match status" value="1"/>
</dbReference>
<sequence>MNKYTEPRINNSALITIDTQNDFTLDNAPAQIAGTKDVIPNMARLLDSYRKKGLLIIHVIRLYLPDGSNVDLCRREIIEKGKGVVIPESEGAELVEDLKPDSSLKLNANVLLAGELQKIGSNEFVMYKPRWGAFYGTRLEDFLKKHKLDTLVFSGCNYPNCPRISIYEASERDFRVVLVKDAMSQLYPRGEEEMENIGVSLMGTHEIEGILA</sequence>
<dbReference type="PANTHER" id="PTHR43540">
    <property type="entry name" value="PEROXYUREIDOACRYLATE/UREIDOACRYLATE AMIDOHYDROLASE-RELATED"/>
    <property type="match status" value="1"/>
</dbReference>
<dbReference type="RefSeq" id="WP_069121424.1">
    <property type="nucleotide sequence ID" value="NZ_MARB01000003.1"/>
</dbReference>
<dbReference type="SUPFAM" id="SSF52499">
    <property type="entry name" value="Isochorismatase-like hydrolases"/>
    <property type="match status" value="1"/>
</dbReference>
<dbReference type="Gene3D" id="3.40.50.850">
    <property type="entry name" value="Isochorismatase-like"/>
    <property type="match status" value="1"/>
</dbReference>
<dbReference type="GO" id="GO:0050127">
    <property type="term" value="F:N-carbamoylsarcosine amidase activity"/>
    <property type="evidence" value="ECO:0007669"/>
    <property type="project" value="UniProtKB-EC"/>
</dbReference>
<dbReference type="InterPro" id="IPR050272">
    <property type="entry name" value="Isochorismatase-like_hydrls"/>
</dbReference>
<gene>
    <name evidence="3" type="ORF">CODIS_07940</name>
</gene>
<dbReference type="Pfam" id="PF00857">
    <property type="entry name" value="Isochorismatase"/>
    <property type="match status" value="1"/>
</dbReference>